<sequence length="600" mass="64586">MLLDVQEFEPLTAAERKLVEAVARSAACDFFGVNGLPVRDNLASPGDGHIRATVLRALLSGRDNPWGVDAHAPVDIRGAVITGRLGGLHGAELPQLRLQSCRFDDDVDFSGAIFSSEARIVSSSFEKFATFTESIFAGGARFDGTAFTKDARFDGAIFSGKAQFDGVSFSGDAWFDGATFTTDATFERATFSGEACFKHAVARDISFMRAVFAQPDPGPWIAATVSLEKAQLMVRGRISITATAVNASRLHAREGAYLALHCDRVDLSASELLRGSIFTSSPPMEVMPSGTTPSTVEYPVGSTARAATAAATEFRNDLAGELSALQSRCRLTSLARADIRGLVISDVALDDCEFALAHGLDELRIGAGCSFQHTNGLWHRRPMIRRIVIAEELVWRRHHQGRRDKTSSAGFVPAPEIASIYRDLRKGMEDAKNEPGAADFYYGEMEMRRLVARKPTGLADAVQLPSSRVERAVLYMYWMASGYSSRTSRALIALALVILSAALLYTAPGFATVTTPPAQIASIDPTSGAVTYTSPPPPVGPTFSTALDYAARESVSLLEGPPTLPITTKWPGDLLNAVLRLAGPVLLAFAIFALRSRTKR</sequence>
<dbReference type="AlphaFoldDB" id="G8RVR1"/>
<dbReference type="eggNOG" id="COG1357">
    <property type="taxonomic scope" value="Bacteria"/>
</dbReference>
<evidence type="ECO:0000313" key="2">
    <source>
        <dbReference type="EMBL" id="AEV75494.1"/>
    </source>
</evidence>
<keyword evidence="1" id="KW-0812">Transmembrane</keyword>
<feature type="transmembrane region" description="Helical" evidence="1">
    <location>
        <begin position="574"/>
        <end position="594"/>
    </location>
</feature>
<dbReference type="Pfam" id="PF13576">
    <property type="entry name" value="Pentapeptide_3"/>
    <property type="match status" value="1"/>
</dbReference>
<organism evidence="2 3">
    <name type="scientific">Mycolicibacterium rhodesiae (strain NBB3)</name>
    <name type="common">Mycobacterium rhodesiae</name>
    <dbReference type="NCBI Taxonomy" id="710685"/>
    <lineage>
        <taxon>Bacteria</taxon>
        <taxon>Bacillati</taxon>
        <taxon>Actinomycetota</taxon>
        <taxon>Actinomycetes</taxon>
        <taxon>Mycobacteriales</taxon>
        <taxon>Mycobacteriaceae</taxon>
        <taxon>Mycolicibacterium</taxon>
    </lineage>
</organism>
<dbReference type="HOGENOM" id="CLU_019450_0_0_11"/>
<keyword evidence="3" id="KW-1185">Reference proteome</keyword>
<dbReference type="Proteomes" id="UP000005442">
    <property type="component" value="Chromosome"/>
</dbReference>
<dbReference type="STRING" id="710685.MycrhN_5015"/>
<evidence type="ECO:0000256" key="1">
    <source>
        <dbReference type="SAM" id="Phobius"/>
    </source>
</evidence>
<name>G8RVR1_MYCRN</name>
<dbReference type="Gene3D" id="2.160.20.80">
    <property type="entry name" value="E3 ubiquitin-protein ligase SopA"/>
    <property type="match status" value="1"/>
</dbReference>
<dbReference type="PATRIC" id="fig|710685.3.peg.5032"/>
<accession>G8RVR1</accession>
<keyword evidence="1" id="KW-1133">Transmembrane helix</keyword>
<reference evidence="2 3" key="1">
    <citation type="submission" date="2011-12" db="EMBL/GenBank/DDBJ databases">
        <title>Complete sequence of Mycobacterium rhodesiae NBB3.</title>
        <authorList>
            <consortium name="US DOE Joint Genome Institute"/>
            <person name="Lucas S."/>
            <person name="Han J."/>
            <person name="Lapidus A."/>
            <person name="Cheng J.-F."/>
            <person name="Goodwin L."/>
            <person name="Pitluck S."/>
            <person name="Peters L."/>
            <person name="Mikhailova N."/>
            <person name="Gu W."/>
            <person name="Detter J.C."/>
            <person name="Han C."/>
            <person name="Tapia R."/>
            <person name="Land M."/>
            <person name="Hauser L."/>
            <person name="Kyrpides N."/>
            <person name="Ivanova N."/>
            <person name="Pagani I."/>
            <person name="Mattes T."/>
            <person name="Holmes A."/>
            <person name="Rutledge P."/>
            <person name="Paulsen I."/>
            <person name="Coleman N."/>
            <person name="Woyke T."/>
        </authorList>
    </citation>
    <scope>NUCLEOTIDE SEQUENCE [LARGE SCALE GENOMIC DNA]</scope>
    <source>
        <strain evidence="2 3">NBB3</strain>
    </source>
</reference>
<dbReference type="InterPro" id="IPR001646">
    <property type="entry name" value="5peptide_repeat"/>
</dbReference>
<evidence type="ECO:0008006" key="4">
    <source>
        <dbReference type="Google" id="ProtNLM"/>
    </source>
</evidence>
<keyword evidence="1" id="KW-0472">Membrane</keyword>
<protein>
    <recommendedName>
        <fullName evidence="4">Low-complexity protein</fullName>
    </recommendedName>
</protein>
<proteinExistence type="predicted"/>
<dbReference type="EMBL" id="CP003169">
    <property type="protein sequence ID" value="AEV75494.1"/>
    <property type="molecule type" value="Genomic_DNA"/>
</dbReference>
<dbReference type="KEGG" id="mrh:MycrhN_5015"/>
<gene>
    <name evidence="2" type="ordered locus">MycrhN_5015</name>
</gene>
<evidence type="ECO:0000313" key="3">
    <source>
        <dbReference type="Proteomes" id="UP000005442"/>
    </source>
</evidence>